<sequence length="85" mass="9815">MIEKTACIIAVIPWAQVFFDGNRRTGIIAAGTFLRDNGYDLDINPEDENLELRKLLSEIKKHYADLEPSIMKQLSFYISKRMKPL</sequence>
<proteinExistence type="predicted"/>
<reference evidence="2 3" key="1">
    <citation type="submission" date="2018-02" db="EMBL/GenBank/DDBJ databases">
        <title>Complete genome of Nitrosopumilus ureaphilus PS0.</title>
        <authorList>
            <person name="Qin W."/>
            <person name="Zheng Y."/>
            <person name="Stahl D.A."/>
        </authorList>
    </citation>
    <scope>NUCLEOTIDE SEQUENCE [LARGE SCALE GENOMIC DNA]</scope>
    <source>
        <strain evidence="2 3">PS0</strain>
    </source>
</reference>
<feature type="domain" description="Fido" evidence="1">
    <location>
        <begin position="1"/>
        <end position="80"/>
    </location>
</feature>
<dbReference type="Gene3D" id="1.20.120.1870">
    <property type="entry name" value="Fic/DOC protein, Fido domain"/>
    <property type="match status" value="1"/>
</dbReference>
<dbReference type="KEGG" id="nue:C5F50_02890"/>
<gene>
    <name evidence="2" type="ORF">C5F50_02890</name>
</gene>
<accession>A0A7D5R5V5</accession>
<name>A0A7D5R5V5_9ARCH</name>
<evidence type="ECO:0000259" key="1">
    <source>
        <dbReference type="PROSITE" id="PS51459"/>
    </source>
</evidence>
<protein>
    <recommendedName>
        <fullName evidence="1">Fido domain-containing protein</fullName>
    </recommendedName>
</protein>
<evidence type="ECO:0000313" key="2">
    <source>
        <dbReference type="EMBL" id="QLH06138.1"/>
    </source>
</evidence>
<dbReference type="PROSITE" id="PS51459">
    <property type="entry name" value="FIDO"/>
    <property type="match status" value="1"/>
</dbReference>
<organism evidence="2 3">
    <name type="scientific">Nitrosopumilus ureiphilus</name>
    <dbReference type="NCBI Taxonomy" id="1470067"/>
    <lineage>
        <taxon>Archaea</taxon>
        <taxon>Nitrososphaerota</taxon>
        <taxon>Nitrososphaeria</taxon>
        <taxon>Nitrosopumilales</taxon>
        <taxon>Nitrosopumilaceae</taxon>
        <taxon>Nitrosopumilus</taxon>
    </lineage>
</organism>
<dbReference type="InterPro" id="IPR053737">
    <property type="entry name" value="Type_II_TA_Toxin"/>
</dbReference>
<dbReference type="AlphaFoldDB" id="A0A7D5R5V5"/>
<dbReference type="EMBL" id="CP026995">
    <property type="protein sequence ID" value="QLH06138.1"/>
    <property type="molecule type" value="Genomic_DNA"/>
</dbReference>
<evidence type="ECO:0000313" key="3">
    <source>
        <dbReference type="Proteomes" id="UP000509478"/>
    </source>
</evidence>
<keyword evidence="3" id="KW-1185">Reference proteome</keyword>
<dbReference type="Proteomes" id="UP000509478">
    <property type="component" value="Chromosome"/>
</dbReference>
<dbReference type="InterPro" id="IPR003812">
    <property type="entry name" value="Fido"/>
</dbReference>